<dbReference type="Proteomes" id="UP001500791">
    <property type="component" value="Unassembled WGS sequence"/>
</dbReference>
<keyword evidence="1" id="KW-0812">Transmembrane</keyword>
<feature type="transmembrane region" description="Helical" evidence="1">
    <location>
        <begin position="61"/>
        <end position="82"/>
    </location>
</feature>
<dbReference type="Pfam" id="PF06170">
    <property type="entry name" value="DUF983"/>
    <property type="match status" value="1"/>
</dbReference>
<evidence type="ECO:0000256" key="1">
    <source>
        <dbReference type="SAM" id="Phobius"/>
    </source>
</evidence>
<feature type="transmembrane region" description="Helical" evidence="1">
    <location>
        <begin position="88"/>
        <end position="107"/>
    </location>
</feature>
<keyword evidence="3" id="KW-1185">Reference proteome</keyword>
<gene>
    <name evidence="2" type="ORF">GCM10009093_10100</name>
</gene>
<dbReference type="EMBL" id="BAAAEJ010000003">
    <property type="protein sequence ID" value="GAA0385176.1"/>
    <property type="molecule type" value="Genomic_DNA"/>
</dbReference>
<keyword evidence="1" id="KW-1133">Transmembrane helix</keyword>
<keyword evidence="1" id="KW-0472">Membrane</keyword>
<name>A0ABP3I1H2_9CAUL</name>
<dbReference type="RefSeq" id="WP_167174295.1">
    <property type="nucleotide sequence ID" value="NZ_BAAAEJ010000003.1"/>
</dbReference>
<sequence length="126" mass="13552">MDNNQKLRGPKLRGREAVWAGVRGRCPECGQGALFAGWLKVSETCEACGFALGKVETGDGAATFIMQITGITVGMSAVAFNLAYRPPLWVNLVFWLPLVIVVAVGLMRPGKGLMTALNLLRCRADD</sequence>
<evidence type="ECO:0000313" key="3">
    <source>
        <dbReference type="Proteomes" id="UP001500791"/>
    </source>
</evidence>
<evidence type="ECO:0000313" key="2">
    <source>
        <dbReference type="EMBL" id="GAA0385176.1"/>
    </source>
</evidence>
<proteinExistence type="predicted"/>
<dbReference type="InterPro" id="IPR009325">
    <property type="entry name" value="DUF983"/>
</dbReference>
<reference evidence="3" key="1">
    <citation type="journal article" date="2019" name="Int. J. Syst. Evol. Microbiol.">
        <title>The Global Catalogue of Microorganisms (GCM) 10K type strain sequencing project: providing services to taxonomists for standard genome sequencing and annotation.</title>
        <authorList>
            <consortium name="The Broad Institute Genomics Platform"/>
            <consortium name="The Broad Institute Genome Sequencing Center for Infectious Disease"/>
            <person name="Wu L."/>
            <person name="Ma J."/>
        </authorList>
    </citation>
    <scope>NUCLEOTIDE SEQUENCE [LARGE SCALE GENOMIC DNA]</scope>
    <source>
        <strain evidence="3">JCM 13476</strain>
    </source>
</reference>
<accession>A0ABP3I1H2</accession>
<organism evidence="2 3">
    <name type="scientific">Brevundimonas terrae</name>
    <dbReference type="NCBI Taxonomy" id="363631"/>
    <lineage>
        <taxon>Bacteria</taxon>
        <taxon>Pseudomonadati</taxon>
        <taxon>Pseudomonadota</taxon>
        <taxon>Alphaproteobacteria</taxon>
        <taxon>Caulobacterales</taxon>
        <taxon>Caulobacteraceae</taxon>
        <taxon>Brevundimonas</taxon>
    </lineage>
</organism>
<protein>
    <submittedName>
        <fullName evidence="2">DUF983 domain-containing protein</fullName>
    </submittedName>
</protein>
<comment type="caution">
    <text evidence="2">The sequence shown here is derived from an EMBL/GenBank/DDBJ whole genome shotgun (WGS) entry which is preliminary data.</text>
</comment>